<protein>
    <submittedName>
        <fullName evidence="1">Uncharacterized protein</fullName>
    </submittedName>
</protein>
<name>A0A2P2LX74_RHIMU</name>
<proteinExistence type="predicted"/>
<evidence type="ECO:0000313" key="1">
    <source>
        <dbReference type="EMBL" id="MBX22574.1"/>
    </source>
</evidence>
<sequence>MQFIFCFFNLGINEADSYLFFPCIFFFKPLCL</sequence>
<organism evidence="1">
    <name type="scientific">Rhizophora mucronata</name>
    <name type="common">Asiatic mangrove</name>
    <dbReference type="NCBI Taxonomy" id="61149"/>
    <lineage>
        <taxon>Eukaryota</taxon>
        <taxon>Viridiplantae</taxon>
        <taxon>Streptophyta</taxon>
        <taxon>Embryophyta</taxon>
        <taxon>Tracheophyta</taxon>
        <taxon>Spermatophyta</taxon>
        <taxon>Magnoliopsida</taxon>
        <taxon>eudicotyledons</taxon>
        <taxon>Gunneridae</taxon>
        <taxon>Pentapetalae</taxon>
        <taxon>rosids</taxon>
        <taxon>fabids</taxon>
        <taxon>Malpighiales</taxon>
        <taxon>Rhizophoraceae</taxon>
        <taxon>Rhizophora</taxon>
    </lineage>
</organism>
<dbReference type="AlphaFoldDB" id="A0A2P2LX74"/>
<reference evidence="1" key="1">
    <citation type="submission" date="2018-02" db="EMBL/GenBank/DDBJ databases">
        <title>Rhizophora mucronata_Transcriptome.</title>
        <authorList>
            <person name="Meera S.P."/>
            <person name="Sreeshan A."/>
            <person name="Augustine A."/>
        </authorList>
    </citation>
    <scope>NUCLEOTIDE SEQUENCE</scope>
    <source>
        <tissue evidence="1">Leaf</tissue>
    </source>
</reference>
<accession>A0A2P2LX74</accession>
<dbReference type="EMBL" id="GGEC01042090">
    <property type="protein sequence ID" value="MBX22574.1"/>
    <property type="molecule type" value="Transcribed_RNA"/>
</dbReference>